<keyword evidence="4" id="KW-1185">Reference proteome</keyword>
<reference evidence="4" key="1">
    <citation type="journal article" date="2019" name="Int. J. Syst. Evol. Microbiol.">
        <title>The Global Catalogue of Microorganisms (GCM) 10K type strain sequencing project: providing services to taxonomists for standard genome sequencing and annotation.</title>
        <authorList>
            <consortium name="The Broad Institute Genomics Platform"/>
            <consortium name="The Broad Institute Genome Sequencing Center for Infectious Disease"/>
            <person name="Wu L."/>
            <person name="Ma J."/>
        </authorList>
    </citation>
    <scope>NUCLEOTIDE SEQUENCE [LARGE SCALE GENOMIC DNA]</scope>
    <source>
        <strain evidence="4">JCM 18537</strain>
    </source>
</reference>
<proteinExistence type="predicted"/>
<accession>A0ABP9ADA2</accession>
<sequence>MSFFADVDERICAMRGLLGAVVEAVDIPREIGALDDADVVALLNEATAAARAIERITTVASAIVSRRSDRDAGHGGIAQSRGHRNGAAYVQSVTGGTRAEAAKQIRVGEDLLDTLGSSDEPEAGIDGSNVDDADSPDVDADSSDAGPGEPKSAPPPWHAALSRALMDGRLTAAQHDAIRRGLGEPPDGAEEAWELAASVLAAEAASLPLEELAKSARTIRDRLDQDGALARFRARHEARSFRMWTDADGVQHAHMAFDDDGALWMRAISDAALRPRRGGPRFVDSAERAAARSLTDDPRTNDQLAYDLVMDLLRAGALAEAADVFGARQPGVRIVHVVDRDGASAGLFPHAEEDGVPVPPWIAAAARCHAGARECTVDGHGNPLDVGREHRLFTPKQRVALAVRDAGCRWTGCGRPASYCEAHHIDEYASGGRTDIDRGILLCRFHHMTLHNGGWTVTREGLGDFLLHPPGGGPPGVLHPPLATRYLWGVDPPPRRFRPAA</sequence>
<evidence type="ECO:0000259" key="2">
    <source>
        <dbReference type="SMART" id="SM00507"/>
    </source>
</evidence>
<gene>
    <name evidence="3" type="ORF">GCM10023351_23250</name>
</gene>
<dbReference type="CDD" id="cd00085">
    <property type="entry name" value="HNHc"/>
    <property type="match status" value="1"/>
</dbReference>
<name>A0ABP9ADA2_9MICO</name>
<dbReference type="EMBL" id="BAABKO010000004">
    <property type="protein sequence ID" value="GAA4777757.1"/>
    <property type="molecule type" value="Genomic_DNA"/>
</dbReference>
<evidence type="ECO:0000313" key="4">
    <source>
        <dbReference type="Proteomes" id="UP001501645"/>
    </source>
</evidence>
<evidence type="ECO:0000256" key="1">
    <source>
        <dbReference type="SAM" id="MobiDB-lite"/>
    </source>
</evidence>
<protein>
    <recommendedName>
        <fullName evidence="2">HNH nuclease domain-containing protein</fullName>
    </recommendedName>
</protein>
<feature type="domain" description="HNH nuclease" evidence="2">
    <location>
        <begin position="396"/>
        <end position="448"/>
    </location>
</feature>
<dbReference type="RefSeq" id="WP_345439340.1">
    <property type="nucleotide sequence ID" value="NZ_BAABKO010000004.1"/>
</dbReference>
<feature type="compositionally biased region" description="Acidic residues" evidence="1">
    <location>
        <begin position="119"/>
        <end position="142"/>
    </location>
</feature>
<organism evidence="3 4">
    <name type="scientific">Microbacterium gilvum</name>
    <dbReference type="NCBI Taxonomy" id="1336204"/>
    <lineage>
        <taxon>Bacteria</taxon>
        <taxon>Bacillati</taxon>
        <taxon>Actinomycetota</taxon>
        <taxon>Actinomycetes</taxon>
        <taxon>Micrococcales</taxon>
        <taxon>Microbacteriaceae</taxon>
        <taxon>Microbacterium</taxon>
    </lineage>
</organism>
<feature type="region of interest" description="Disordered" evidence="1">
    <location>
        <begin position="114"/>
        <end position="158"/>
    </location>
</feature>
<dbReference type="InterPro" id="IPR003615">
    <property type="entry name" value="HNH_nuc"/>
</dbReference>
<dbReference type="SMART" id="SM00507">
    <property type="entry name" value="HNHc"/>
    <property type="match status" value="1"/>
</dbReference>
<dbReference type="Proteomes" id="UP001501645">
    <property type="component" value="Unassembled WGS sequence"/>
</dbReference>
<comment type="caution">
    <text evidence="3">The sequence shown here is derived from an EMBL/GenBank/DDBJ whole genome shotgun (WGS) entry which is preliminary data.</text>
</comment>
<evidence type="ECO:0000313" key="3">
    <source>
        <dbReference type="EMBL" id="GAA4777757.1"/>
    </source>
</evidence>